<name>M3ERP9_9ACTN</name>
<dbReference type="AlphaFoldDB" id="M3ERP9"/>
<evidence type="ECO:0000313" key="1">
    <source>
        <dbReference type="EMBL" id="EMF51728.1"/>
    </source>
</evidence>
<reference evidence="2" key="1">
    <citation type="journal article" date="2013" name="Genome Announc.">
        <title>Draft Genome Sequence of Streptomyces bottropensis ATCC 25435, a Bottromycin-Producing Actinomycete.</title>
        <authorList>
            <person name="Zhang H."/>
            <person name="Zhou W."/>
            <person name="Zhuang Y."/>
            <person name="Liang X."/>
            <person name="Liu T."/>
        </authorList>
    </citation>
    <scope>NUCLEOTIDE SEQUENCE [LARGE SCALE GENOMIC DNA]</scope>
    <source>
        <strain evidence="2">ATCC 25435</strain>
    </source>
</reference>
<evidence type="ECO:0000313" key="2">
    <source>
        <dbReference type="Proteomes" id="UP000030760"/>
    </source>
</evidence>
<protein>
    <submittedName>
        <fullName evidence="1">Uncharacterized protein</fullName>
    </submittedName>
</protein>
<organism evidence="1 2">
    <name type="scientific">Streptomyces bottropensis ATCC 25435</name>
    <dbReference type="NCBI Taxonomy" id="1054862"/>
    <lineage>
        <taxon>Bacteria</taxon>
        <taxon>Bacillati</taxon>
        <taxon>Actinomycetota</taxon>
        <taxon>Actinomycetes</taxon>
        <taxon>Kitasatosporales</taxon>
        <taxon>Streptomycetaceae</taxon>
        <taxon>Streptomyces</taxon>
    </lineage>
</organism>
<dbReference type="Proteomes" id="UP000030760">
    <property type="component" value="Unassembled WGS sequence"/>
</dbReference>
<dbReference type="EMBL" id="KB405095">
    <property type="protein sequence ID" value="EMF51728.1"/>
    <property type="molecule type" value="Genomic_DNA"/>
</dbReference>
<sequence>MFRIPVRAAVGSVPYPSGAVVRALRGPALGAAGRLRARSTQETHHVPMSTLPRARRREGVTRGHGRCRRRNGGESACCRFDHV</sequence>
<gene>
    <name evidence="1" type="ORF">SBD_6251</name>
</gene>
<proteinExistence type="predicted"/>
<accession>M3ERP9</accession>